<reference evidence="2 3" key="1">
    <citation type="submission" date="2019-06" db="EMBL/GenBank/DDBJ databases">
        <title>Whole genome sequence for Rhodospirillaceae sp. R148.</title>
        <authorList>
            <person name="Wang G."/>
        </authorList>
    </citation>
    <scope>NUCLEOTIDE SEQUENCE [LARGE SCALE GENOMIC DNA]</scope>
    <source>
        <strain evidence="2 3">R148</strain>
    </source>
</reference>
<proteinExistence type="predicted"/>
<evidence type="ECO:0000313" key="3">
    <source>
        <dbReference type="Proteomes" id="UP000315252"/>
    </source>
</evidence>
<feature type="region of interest" description="Disordered" evidence="1">
    <location>
        <begin position="1"/>
        <end position="21"/>
    </location>
</feature>
<organism evidence="2 3">
    <name type="scientific">Denitrobaculum tricleocarpae</name>
    <dbReference type="NCBI Taxonomy" id="2591009"/>
    <lineage>
        <taxon>Bacteria</taxon>
        <taxon>Pseudomonadati</taxon>
        <taxon>Pseudomonadota</taxon>
        <taxon>Alphaproteobacteria</taxon>
        <taxon>Rhodospirillales</taxon>
        <taxon>Rhodospirillaceae</taxon>
        <taxon>Denitrobaculum</taxon>
    </lineage>
</organism>
<name>A0A545TXH8_9PROT</name>
<feature type="region of interest" description="Disordered" evidence="1">
    <location>
        <begin position="59"/>
        <end position="82"/>
    </location>
</feature>
<protein>
    <submittedName>
        <fullName evidence="2">Uncharacterized protein</fullName>
    </submittedName>
</protein>
<feature type="compositionally biased region" description="Basic and acidic residues" evidence="1">
    <location>
        <begin position="72"/>
        <end position="82"/>
    </location>
</feature>
<dbReference type="Proteomes" id="UP000315252">
    <property type="component" value="Unassembled WGS sequence"/>
</dbReference>
<accession>A0A545TXH8</accession>
<evidence type="ECO:0000313" key="2">
    <source>
        <dbReference type="EMBL" id="TQV81917.1"/>
    </source>
</evidence>
<gene>
    <name evidence="2" type="ORF">FKG95_06690</name>
</gene>
<dbReference type="EMBL" id="VHSH01000002">
    <property type="protein sequence ID" value="TQV81917.1"/>
    <property type="molecule type" value="Genomic_DNA"/>
</dbReference>
<dbReference type="OrthoDB" id="7308154at2"/>
<dbReference type="RefSeq" id="WP_142895548.1">
    <property type="nucleotide sequence ID" value="NZ_ML660053.1"/>
</dbReference>
<keyword evidence="3" id="KW-1185">Reference proteome</keyword>
<sequence>MLLTATPSLKAEEENGDPGELARESIELMMRSLNLLMDSIPQYELPEINEDGDIIIRRKRNTVEPEDEPEEKPDTELEKTRT</sequence>
<dbReference type="AlphaFoldDB" id="A0A545TXH8"/>
<evidence type="ECO:0000256" key="1">
    <source>
        <dbReference type="SAM" id="MobiDB-lite"/>
    </source>
</evidence>
<comment type="caution">
    <text evidence="2">The sequence shown here is derived from an EMBL/GenBank/DDBJ whole genome shotgun (WGS) entry which is preliminary data.</text>
</comment>